<dbReference type="Pfam" id="PF00732">
    <property type="entry name" value="GMC_oxred_N"/>
    <property type="match status" value="1"/>
</dbReference>
<dbReference type="Proteomes" id="UP000481858">
    <property type="component" value="Unassembled WGS sequence"/>
</dbReference>
<evidence type="ECO:0000259" key="8">
    <source>
        <dbReference type="PROSITE" id="PS00623"/>
    </source>
</evidence>
<reference evidence="10 11" key="1">
    <citation type="submission" date="2019-12" db="EMBL/GenBank/DDBJ databases">
        <title>Draft genome sequence of the ascomycete Xylaria multiplex DSM 110363.</title>
        <authorList>
            <person name="Buettner E."/>
            <person name="Kellner H."/>
        </authorList>
    </citation>
    <scope>NUCLEOTIDE SEQUENCE [LARGE SCALE GENOMIC DNA]</scope>
    <source>
        <strain evidence="10 11">DSM 110363</strain>
    </source>
</reference>
<feature type="domain" description="Glucose-methanol-choline oxidoreductase N-terminal" evidence="9">
    <location>
        <begin position="275"/>
        <end position="289"/>
    </location>
</feature>
<dbReference type="InterPro" id="IPR012132">
    <property type="entry name" value="GMC_OxRdtase"/>
</dbReference>
<comment type="caution">
    <text evidence="10">The sequence shown here is derived from an EMBL/GenBank/DDBJ whole genome shotgun (WGS) entry which is preliminary data.</text>
</comment>
<proteinExistence type="inferred from homology"/>
<evidence type="ECO:0000256" key="7">
    <source>
        <dbReference type="RuleBase" id="RU003968"/>
    </source>
</evidence>
<dbReference type="GO" id="GO:0016614">
    <property type="term" value="F:oxidoreductase activity, acting on CH-OH group of donors"/>
    <property type="evidence" value="ECO:0007669"/>
    <property type="project" value="InterPro"/>
</dbReference>
<dbReference type="Pfam" id="PF05199">
    <property type="entry name" value="GMC_oxred_C"/>
    <property type="match status" value="1"/>
</dbReference>
<evidence type="ECO:0000256" key="2">
    <source>
        <dbReference type="ARBA" id="ARBA00010790"/>
    </source>
</evidence>
<dbReference type="SUPFAM" id="SSF54373">
    <property type="entry name" value="FAD-linked reductases, C-terminal domain"/>
    <property type="match status" value="1"/>
</dbReference>
<sequence length="611" mass="66572">MNTESFDFIIAGGGTAGIALASRLSEVEHHTVLVLEAGLDHSDDPRVKIPAFYSALFGTDMDWGFKTVAQPQLKGRSLSLNQGKALGGSSVINAQVYVPPTKAILNAWAELGNVGWDWNTMGPYYTKTLTSPDTPNDLRKALGIDGWWADEMDTSGPVQLSYPGNPSHPIRQLWAETFKIKRWFMSSRVWADASVGAFSNLASVDPVSRERCHAAKAYYAPIRDRQNLQVLLNAPVDKILFADGEAQPKAIGVQYYHEGEMKTVNARKEVIICAGALQSPKLLELSGIGNAEILKQHNIEVIKDLPGVGENLQDHLVCDMTFAAVDELETVDALARQEPKALEQAMLRFTQHHDGPLTSSGIITYAYLPIMDFLEDSGLAQLARLISENRLAAGSLPENSKARKYYELVENMLLDSNKPSAAYLSAIGQNPLGSDPETGEPAPPQPGNHLTIATVLAQPLSRGTVHIVSKDLKEAPEIDPKYLSHPLDVEVFAQHVMYLKSIAKSPPLSNVLKQPLQAYPPLAHLSDLGATKRYLRSRTISMWHPAGTCSMLPEQTGGVVDSSLRVYGVSNLRVVDASIVPLLPPGNLQSTIYAVAERAADLIKEAHETKA</sequence>
<gene>
    <name evidence="10" type="ORF">GQX73_g2806</name>
</gene>
<dbReference type="InterPro" id="IPR000172">
    <property type="entry name" value="GMC_OxRdtase_N"/>
</dbReference>
<feature type="binding site" evidence="6">
    <location>
        <position position="236"/>
    </location>
    <ligand>
        <name>FAD</name>
        <dbReference type="ChEBI" id="CHEBI:57692"/>
    </ligand>
</feature>
<dbReference type="SUPFAM" id="SSF51905">
    <property type="entry name" value="FAD/NAD(P)-binding domain"/>
    <property type="match status" value="1"/>
</dbReference>
<feature type="binding site" evidence="6">
    <location>
        <begin position="543"/>
        <end position="544"/>
    </location>
    <ligand>
        <name>FAD</name>
        <dbReference type="ChEBI" id="CHEBI:57692"/>
    </ligand>
</feature>
<keyword evidence="3 7" id="KW-0285">Flavoprotein</keyword>
<dbReference type="InParanoid" id="A0A7C8IWM4"/>
<dbReference type="PANTHER" id="PTHR11552">
    <property type="entry name" value="GLUCOSE-METHANOL-CHOLINE GMC OXIDOREDUCTASE"/>
    <property type="match status" value="1"/>
</dbReference>
<comment type="cofactor">
    <cofactor evidence="1 6">
        <name>FAD</name>
        <dbReference type="ChEBI" id="CHEBI:57692"/>
    </cofactor>
</comment>
<evidence type="ECO:0000256" key="5">
    <source>
        <dbReference type="ARBA" id="ARBA00023002"/>
    </source>
</evidence>
<dbReference type="PANTHER" id="PTHR11552:SF201">
    <property type="entry name" value="GLUCOSE-METHANOL-CHOLINE OXIDOREDUCTASE N-TERMINAL DOMAIN-CONTAINING PROTEIN"/>
    <property type="match status" value="1"/>
</dbReference>
<evidence type="ECO:0000256" key="1">
    <source>
        <dbReference type="ARBA" id="ARBA00001974"/>
    </source>
</evidence>
<dbReference type="EMBL" id="WUBL01000019">
    <property type="protein sequence ID" value="KAF2970845.1"/>
    <property type="molecule type" value="Genomic_DNA"/>
</dbReference>
<evidence type="ECO:0000259" key="9">
    <source>
        <dbReference type="PROSITE" id="PS00624"/>
    </source>
</evidence>
<evidence type="ECO:0000256" key="3">
    <source>
        <dbReference type="ARBA" id="ARBA00022630"/>
    </source>
</evidence>
<accession>A0A7C8IWM4</accession>
<name>A0A7C8IWM4_9PEZI</name>
<comment type="similarity">
    <text evidence="2 7">Belongs to the GMC oxidoreductase family.</text>
</comment>
<evidence type="ECO:0000256" key="4">
    <source>
        <dbReference type="ARBA" id="ARBA00022827"/>
    </source>
</evidence>
<dbReference type="PIRSF" id="PIRSF000137">
    <property type="entry name" value="Alcohol_oxidase"/>
    <property type="match status" value="1"/>
</dbReference>
<dbReference type="AlphaFoldDB" id="A0A7C8IWM4"/>
<dbReference type="InterPro" id="IPR007867">
    <property type="entry name" value="GMC_OxRtase_C"/>
</dbReference>
<dbReference type="PROSITE" id="PS00624">
    <property type="entry name" value="GMC_OXRED_2"/>
    <property type="match status" value="1"/>
</dbReference>
<dbReference type="OrthoDB" id="269227at2759"/>
<feature type="binding site" evidence="6">
    <location>
        <begin position="93"/>
        <end position="96"/>
    </location>
    <ligand>
        <name>FAD</name>
        <dbReference type="ChEBI" id="CHEBI:57692"/>
    </ligand>
</feature>
<dbReference type="PROSITE" id="PS00623">
    <property type="entry name" value="GMC_OXRED_1"/>
    <property type="match status" value="1"/>
</dbReference>
<evidence type="ECO:0000313" key="10">
    <source>
        <dbReference type="EMBL" id="KAF2970845.1"/>
    </source>
</evidence>
<organism evidence="10 11">
    <name type="scientific">Xylaria multiplex</name>
    <dbReference type="NCBI Taxonomy" id="323545"/>
    <lineage>
        <taxon>Eukaryota</taxon>
        <taxon>Fungi</taxon>
        <taxon>Dikarya</taxon>
        <taxon>Ascomycota</taxon>
        <taxon>Pezizomycotina</taxon>
        <taxon>Sordariomycetes</taxon>
        <taxon>Xylariomycetidae</taxon>
        <taxon>Xylariales</taxon>
        <taxon>Xylariaceae</taxon>
        <taxon>Xylaria</taxon>
    </lineage>
</organism>
<dbReference type="Gene3D" id="3.50.50.60">
    <property type="entry name" value="FAD/NAD(P)-binding domain"/>
    <property type="match status" value="1"/>
</dbReference>
<keyword evidence="11" id="KW-1185">Reference proteome</keyword>
<dbReference type="InterPro" id="IPR036188">
    <property type="entry name" value="FAD/NAD-bd_sf"/>
</dbReference>
<evidence type="ECO:0000256" key="6">
    <source>
        <dbReference type="PIRSR" id="PIRSR000137-2"/>
    </source>
</evidence>
<keyword evidence="5" id="KW-0560">Oxidoreductase</keyword>
<dbReference type="Gene3D" id="3.30.560.10">
    <property type="entry name" value="Glucose Oxidase, domain 3"/>
    <property type="match status" value="1"/>
</dbReference>
<feature type="domain" description="Glucose-methanol-choline oxidoreductase N-terminal" evidence="8">
    <location>
        <begin position="83"/>
        <end position="106"/>
    </location>
</feature>
<evidence type="ECO:0000313" key="11">
    <source>
        <dbReference type="Proteomes" id="UP000481858"/>
    </source>
</evidence>
<dbReference type="GO" id="GO:0050660">
    <property type="term" value="F:flavin adenine dinucleotide binding"/>
    <property type="evidence" value="ECO:0007669"/>
    <property type="project" value="InterPro"/>
</dbReference>
<protein>
    <recommendedName>
        <fullName evidence="8 9">Glucose-methanol-choline oxidoreductase N-terminal domain-containing protein</fullName>
    </recommendedName>
</protein>
<keyword evidence="4 6" id="KW-0274">FAD</keyword>